<dbReference type="GO" id="GO:0006040">
    <property type="term" value="P:amino sugar metabolic process"/>
    <property type="evidence" value="ECO:0007669"/>
    <property type="project" value="InterPro"/>
</dbReference>
<dbReference type="PANTHER" id="PTHR30605:SF0">
    <property type="entry name" value="ANHYDRO-N-ACETYLMURAMIC ACID KINASE"/>
    <property type="match status" value="1"/>
</dbReference>
<dbReference type="HAMAP" id="MF_01270">
    <property type="entry name" value="AnhMurNAc_kinase"/>
    <property type="match status" value="1"/>
</dbReference>
<comment type="catalytic activity">
    <reaction evidence="2">
        <text>1,6-anhydro-N-acetyl-beta-muramate + ATP + H2O = N-acetyl-D-muramate 6-phosphate + ADP + H(+)</text>
        <dbReference type="Rhea" id="RHEA:24952"/>
        <dbReference type="ChEBI" id="CHEBI:15377"/>
        <dbReference type="ChEBI" id="CHEBI:15378"/>
        <dbReference type="ChEBI" id="CHEBI:30616"/>
        <dbReference type="ChEBI" id="CHEBI:58690"/>
        <dbReference type="ChEBI" id="CHEBI:58722"/>
        <dbReference type="ChEBI" id="CHEBI:456216"/>
        <dbReference type="EC" id="2.7.1.170"/>
    </reaction>
</comment>
<dbReference type="SUPFAM" id="SSF53067">
    <property type="entry name" value="Actin-like ATPase domain"/>
    <property type="match status" value="1"/>
</dbReference>
<comment type="pathway">
    <text evidence="2">Amino-sugar metabolism; 1,6-anhydro-N-acetylmuramate degradation.</text>
</comment>
<reference evidence="3 4" key="1">
    <citation type="submission" date="2016-10" db="EMBL/GenBank/DDBJ databases">
        <authorList>
            <person name="de Groot N.N."/>
        </authorList>
    </citation>
    <scope>NUCLEOTIDE SEQUENCE [LARGE SCALE GENOMIC DNA]</scope>
    <source>
        <strain evidence="3 4">ATCC 35022</strain>
    </source>
</reference>
<keyword evidence="1 2" id="KW-0119">Carbohydrate metabolism</keyword>
<dbReference type="RefSeq" id="WP_090874970.1">
    <property type="nucleotide sequence ID" value="NZ_FMXQ01000002.1"/>
</dbReference>
<keyword evidence="2" id="KW-0808">Transferase</keyword>
<dbReference type="InterPro" id="IPR043129">
    <property type="entry name" value="ATPase_NBD"/>
</dbReference>
<dbReference type="NCBIfam" id="NF007141">
    <property type="entry name" value="PRK09585.1-5"/>
    <property type="match status" value="1"/>
</dbReference>
<proteinExistence type="inferred from homology"/>
<dbReference type="GO" id="GO:0016301">
    <property type="term" value="F:kinase activity"/>
    <property type="evidence" value="ECO:0007669"/>
    <property type="project" value="UniProtKB-KW"/>
</dbReference>
<dbReference type="Gene3D" id="3.30.420.40">
    <property type="match status" value="2"/>
</dbReference>
<dbReference type="GO" id="GO:0005524">
    <property type="term" value="F:ATP binding"/>
    <property type="evidence" value="ECO:0007669"/>
    <property type="project" value="UniProtKB-UniRule"/>
</dbReference>
<organism evidence="3 4">
    <name type="scientific">Bauldia litoralis</name>
    <dbReference type="NCBI Taxonomy" id="665467"/>
    <lineage>
        <taxon>Bacteria</taxon>
        <taxon>Pseudomonadati</taxon>
        <taxon>Pseudomonadota</taxon>
        <taxon>Alphaproteobacteria</taxon>
        <taxon>Hyphomicrobiales</taxon>
        <taxon>Kaistiaceae</taxon>
        <taxon>Bauldia</taxon>
    </lineage>
</organism>
<comment type="similarity">
    <text evidence="2">Belongs to the anhydro-N-acetylmuramic acid kinase family.</text>
</comment>
<dbReference type="Pfam" id="PF03702">
    <property type="entry name" value="AnmK"/>
    <property type="match status" value="1"/>
</dbReference>
<feature type="binding site" evidence="2">
    <location>
        <begin position="10"/>
        <end position="17"/>
    </location>
    <ligand>
        <name>ATP</name>
        <dbReference type="ChEBI" id="CHEBI:30616"/>
    </ligand>
</feature>
<accession>A0A1G6ASM3</accession>
<evidence type="ECO:0000313" key="4">
    <source>
        <dbReference type="Proteomes" id="UP000199071"/>
    </source>
</evidence>
<dbReference type="EC" id="2.7.1.170" evidence="2"/>
<keyword evidence="4" id="KW-1185">Reference proteome</keyword>
<sequence>MQTVIGMMSGTSMDGVDAAVLVTDGETIERFGPTLFRPYDAAERAVLRRALAEARSLDDRTARPGALAEAETIVTDAHADAAEKLLAANPGLTADLVGFHGQTVFHAPDRLLTVQIGDGAALARRLGVPVVFDFRAADIAAGGEGAPFVPLYHQALARMAGLKGNIVIANIGGVGNITRIGADGSIAAGDTGPGNALIDDLVASRTGATMDEGGRLAAKGEVDELALSALMADPWFLEPLPKSVDRDAFSPAPVHLMPVEDGAATLAAFTASSMAGAIANAGGADVIVVSGGGAHNPTIVAMLAEATESDVRLATDLGWDGDFVEAQAFAFLAARSVAGLPLSLPETTGVPEPMRGGVLVRPD</sequence>
<keyword evidence="2" id="KW-0547">Nucleotide-binding</keyword>
<dbReference type="OrthoDB" id="9763949at2"/>
<dbReference type="PANTHER" id="PTHR30605">
    <property type="entry name" value="ANHYDRO-N-ACETYLMURAMIC ACID KINASE"/>
    <property type="match status" value="1"/>
</dbReference>
<name>A0A1G6ASM3_9HYPH</name>
<evidence type="ECO:0000256" key="1">
    <source>
        <dbReference type="ARBA" id="ARBA00023277"/>
    </source>
</evidence>
<dbReference type="UniPathway" id="UPA00544"/>
<comment type="function">
    <text evidence="2">Catalyzes the specific phosphorylation of 1,6-anhydro-N-acetylmuramic acid (anhMurNAc) with the simultaneous cleavage of the 1,6-anhydro ring, generating MurNAc-6-P. Is required for the utilization of anhMurNAc either imported from the medium or derived from its own cell wall murein, and thus plays a role in cell wall recycling.</text>
</comment>
<dbReference type="UniPathway" id="UPA00343"/>
<dbReference type="GO" id="GO:0009254">
    <property type="term" value="P:peptidoglycan turnover"/>
    <property type="evidence" value="ECO:0007669"/>
    <property type="project" value="UniProtKB-UniRule"/>
</dbReference>
<comment type="pathway">
    <text evidence="2">Cell wall biogenesis; peptidoglycan recycling.</text>
</comment>
<evidence type="ECO:0000313" key="3">
    <source>
        <dbReference type="EMBL" id="SDB11367.1"/>
    </source>
</evidence>
<keyword evidence="2 3" id="KW-0418">Kinase</keyword>
<evidence type="ECO:0000256" key="2">
    <source>
        <dbReference type="HAMAP-Rule" id="MF_01270"/>
    </source>
</evidence>
<dbReference type="Proteomes" id="UP000199071">
    <property type="component" value="Unassembled WGS sequence"/>
</dbReference>
<dbReference type="AlphaFoldDB" id="A0A1G6ASM3"/>
<protein>
    <recommendedName>
        <fullName evidence="2">Anhydro-N-acetylmuramic acid kinase</fullName>
        <ecNumber evidence="2">2.7.1.170</ecNumber>
    </recommendedName>
    <alternativeName>
        <fullName evidence="2">AnhMurNAc kinase</fullName>
    </alternativeName>
</protein>
<dbReference type="EMBL" id="FMXQ01000002">
    <property type="protein sequence ID" value="SDB11367.1"/>
    <property type="molecule type" value="Genomic_DNA"/>
</dbReference>
<dbReference type="InterPro" id="IPR005338">
    <property type="entry name" value="Anhydro_N_Ac-Mur_kinase"/>
</dbReference>
<gene>
    <name evidence="2" type="primary">anmK</name>
    <name evidence="3" type="ORF">SAMN02982931_00821</name>
</gene>
<dbReference type="GO" id="GO:0097175">
    <property type="term" value="P:1,6-anhydro-N-acetyl-beta-muramic acid catabolic process"/>
    <property type="evidence" value="ECO:0007669"/>
    <property type="project" value="UniProtKB-UniRule"/>
</dbReference>
<dbReference type="STRING" id="665467.SAMN02982931_00821"/>
<keyword evidence="2" id="KW-0067">ATP-binding</keyword>
<dbReference type="GO" id="GO:0016773">
    <property type="term" value="F:phosphotransferase activity, alcohol group as acceptor"/>
    <property type="evidence" value="ECO:0007669"/>
    <property type="project" value="UniProtKB-UniRule"/>
</dbReference>